<gene>
    <name evidence="3" type="ORF">L207DRAFT_586497</name>
</gene>
<organism evidence="3 4">
    <name type="scientific">Hyaloscypha variabilis (strain UAMH 11265 / GT02V1 / F)</name>
    <name type="common">Meliniomyces variabilis</name>
    <dbReference type="NCBI Taxonomy" id="1149755"/>
    <lineage>
        <taxon>Eukaryota</taxon>
        <taxon>Fungi</taxon>
        <taxon>Dikarya</taxon>
        <taxon>Ascomycota</taxon>
        <taxon>Pezizomycotina</taxon>
        <taxon>Leotiomycetes</taxon>
        <taxon>Helotiales</taxon>
        <taxon>Hyaloscyphaceae</taxon>
        <taxon>Hyaloscypha</taxon>
        <taxon>Hyaloscypha variabilis</taxon>
    </lineage>
</organism>
<feature type="compositionally biased region" description="Acidic residues" evidence="1">
    <location>
        <begin position="561"/>
        <end position="607"/>
    </location>
</feature>
<evidence type="ECO:0000256" key="1">
    <source>
        <dbReference type="SAM" id="MobiDB-lite"/>
    </source>
</evidence>
<proteinExistence type="predicted"/>
<dbReference type="PROSITE" id="PS00028">
    <property type="entry name" value="ZINC_FINGER_C2H2_1"/>
    <property type="match status" value="1"/>
</dbReference>
<reference evidence="3 4" key="1">
    <citation type="submission" date="2016-04" db="EMBL/GenBank/DDBJ databases">
        <title>A degradative enzymes factory behind the ericoid mycorrhizal symbiosis.</title>
        <authorList>
            <consortium name="DOE Joint Genome Institute"/>
            <person name="Martino E."/>
            <person name="Morin E."/>
            <person name="Grelet G."/>
            <person name="Kuo A."/>
            <person name="Kohler A."/>
            <person name="Daghino S."/>
            <person name="Barry K."/>
            <person name="Choi C."/>
            <person name="Cichocki N."/>
            <person name="Clum A."/>
            <person name="Copeland A."/>
            <person name="Hainaut M."/>
            <person name="Haridas S."/>
            <person name="Labutti K."/>
            <person name="Lindquist E."/>
            <person name="Lipzen A."/>
            <person name="Khouja H.-R."/>
            <person name="Murat C."/>
            <person name="Ohm R."/>
            <person name="Olson A."/>
            <person name="Spatafora J."/>
            <person name="Veneault-Fourrey C."/>
            <person name="Henrissat B."/>
            <person name="Grigoriev I."/>
            <person name="Martin F."/>
            <person name="Perotto S."/>
        </authorList>
    </citation>
    <scope>NUCLEOTIDE SEQUENCE [LARGE SCALE GENOMIC DNA]</scope>
    <source>
        <strain evidence="3 4">F</strain>
    </source>
</reference>
<dbReference type="Proteomes" id="UP000235786">
    <property type="component" value="Unassembled WGS sequence"/>
</dbReference>
<accession>A0A2J6RE71</accession>
<sequence length="647" mass="72788">MVEFNFKAPVLQEDGSITIEPNFPKEGPINEIMALARNSELPKLLKEAGELTPEEDKQIQYHRLLSKQPVYVGKKGKEVFDAIFLDELAVKEIPRVHDWMCELRQLLLHRDTGKDTDRSGFEMFLTNGKEPRTRFYQLGFNVNPQATMISAARVCKTTINDPSVVAEATRLAALISTELLEAYVPADILALLQQQAITDVPLTMGHEKNKYTTGLQLNISSADANTLKLELGVGGDLHIDKDDSPRNYTVLLSLTNIPEGHWPGRTLYVDLRLYTVMAPMTVFIFKGCRSHMSLGPRPMNGSTRKAYQPAAEVPKLDPAGFIYSRITAIVYPKDFVLLNSATHVRSTTPRDFFGKEGIATSNPEVLPVALAAFGTLENQWSFQAQSFACNRTRHSRQDPNIVVPSAQAIAGMFQYRKDGKVLTPDIAEIQKVIDANTKSPATDAHKKALNAFTRKCRGTLSMKGYNRGLRQGEAQWVEKLGSTFEHMDPMKPEQRAKSIVTKGSRPYLHEVFGPKPYQCEHCDLRFPENNPARAHHLDYHPEFEWASLEPTLDPCYTPPYDSEDEAETTESGDIVEDNVESAGDVEEEELEKEKDEEEKVEEEEEQVVEPPVSKKRQASTSPVGMKKFKFVLKDFRWGSGYKKPEKP</sequence>
<evidence type="ECO:0000313" key="3">
    <source>
        <dbReference type="EMBL" id="PMD36808.1"/>
    </source>
</evidence>
<dbReference type="AlphaFoldDB" id="A0A2J6RE71"/>
<dbReference type="OrthoDB" id="3061143at2759"/>
<keyword evidence="4" id="KW-1185">Reference proteome</keyword>
<evidence type="ECO:0000313" key="4">
    <source>
        <dbReference type="Proteomes" id="UP000235786"/>
    </source>
</evidence>
<evidence type="ECO:0000259" key="2">
    <source>
        <dbReference type="PROSITE" id="PS00028"/>
    </source>
</evidence>
<feature type="region of interest" description="Disordered" evidence="1">
    <location>
        <begin position="554"/>
        <end position="622"/>
    </location>
</feature>
<dbReference type="InterPro" id="IPR013087">
    <property type="entry name" value="Znf_C2H2_type"/>
</dbReference>
<name>A0A2J6RE71_HYAVF</name>
<feature type="domain" description="C2H2-type" evidence="2">
    <location>
        <begin position="519"/>
        <end position="540"/>
    </location>
</feature>
<dbReference type="EMBL" id="KZ613950">
    <property type="protein sequence ID" value="PMD36808.1"/>
    <property type="molecule type" value="Genomic_DNA"/>
</dbReference>
<protein>
    <recommendedName>
        <fullName evidence="2">C2H2-type domain-containing protein</fullName>
    </recommendedName>
</protein>